<dbReference type="EMBL" id="FCNW02000003">
    <property type="protein sequence ID" value="SAL22350.1"/>
    <property type="molecule type" value="Genomic_DNA"/>
</dbReference>
<protein>
    <recommendedName>
        <fullName evidence="5">Lipoprotein</fullName>
    </recommendedName>
</protein>
<keyword evidence="2" id="KW-0732">Signal</keyword>
<name>A0A158FT17_9BURK</name>
<keyword evidence="4" id="KW-1185">Reference proteome</keyword>
<dbReference type="OrthoDB" id="9134665at2"/>
<organism evidence="3 4">
    <name type="scientific">Caballeronia humi</name>
    <dbReference type="NCBI Taxonomy" id="326474"/>
    <lineage>
        <taxon>Bacteria</taxon>
        <taxon>Pseudomonadati</taxon>
        <taxon>Pseudomonadota</taxon>
        <taxon>Betaproteobacteria</taxon>
        <taxon>Burkholderiales</taxon>
        <taxon>Burkholderiaceae</taxon>
        <taxon>Caballeronia</taxon>
    </lineage>
</organism>
<dbReference type="RefSeq" id="WP_087666248.1">
    <property type="nucleotide sequence ID" value="NZ_FCNW02000003.1"/>
</dbReference>
<feature type="compositionally biased region" description="Low complexity" evidence="1">
    <location>
        <begin position="42"/>
        <end position="53"/>
    </location>
</feature>
<dbReference type="Proteomes" id="UP000054977">
    <property type="component" value="Unassembled WGS sequence"/>
</dbReference>
<gene>
    <name evidence="3" type="ORF">AWB65_01192</name>
</gene>
<evidence type="ECO:0008006" key="5">
    <source>
        <dbReference type="Google" id="ProtNLM"/>
    </source>
</evidence>
<evidence type="ECO:0000313" key="3">
    <source>
        <dbReference type="EMBL" id="SAL22350.1"/>
    </source>
</evidence>
<feature type="chain" id="PRO_5011119352" description="Lipoprotein" evidence="2">
    <location>
        <begin position="18"/>
        <end position="77"/>
    </location>
</feature>
<evidence type="ECO:0000313" key="4">
    <source>
        <dbReference type="Proteomes" id="UP000054977"/>
    </source>
</evidence>
<proteinExistence type="predicted"/>
<sequence>MKTLAALLFCAVSTAFAQQKPPADAASMVKPPAAAGASTVRPDNPNNSDNMPMKRPTPPPNSDRMIHSNPASDAIAK</sequence>
<reference evidence="3" key="1">
    <citation type="submission" date="2016-01" db="EMBL/GenBank/DDBJ databases">
        <authorList>
            <person name="Peeters C."/>
        </authorList>
    </citation>
    <scope>NUCLEOTIDE SEQUENCE [LARGE SCALE GENOMIC DNA]</scope>
    <source>
        <strain evidence="3">LMG 22934</strain>
    </source>
</reference>
<feature type="region of interest" description="Disordered" evidence="1">
    <location>
        <begin position="19"/>
        <end position="77"/>
    </location>
</feature>
<dbReference type="AlphaFoldDB" id="A0A158FT17"/>
<comment type="caution">
    <text evidence="3">The sequence shown here is derived from an EMBL/GenBank/DDBJ whole genome shotgun (WGS) entry which is preliminary data.</text>
</comment>
<feature type="signal peptide" evidence="2">
    <location>
        <begin position="1"/>
        <end position="17"/>
    </location>
</feature>
<evidence type="ECO:0000256" key="2">
    <source>
        <dbReference type="SAM" id="SignalP"/>
    </source>
</evidence>
<accession>A0A158FT17</accession>
<evidence type="ECO:0000256" key="1">
    <source>
        <dbReference type="SAM" id="MobiDB-lite"/>
    </source>
</evidence>